<evidence type="ECO:0000313" key="3">
    <source>
        <dbReference type="EMBL" id="QJH96551.1"/>
    </source>
</evidence>
<reference evidence="1" key="1">
    <citation type="submission" date="2020-03" db="EMBL/GenBank/DDBJ databases">
        <title>The deep terrestrial virosphere.</title>
        <authorList>
            <person name="Holmfeldt K."/>
            <person name="Nilsson E."/>
            <person name="Simone D."/>
            <person name="Lopez-Fernandez M."/>
            <person name="Wu X."/>
            <person name="de Brujin I."/>
            <person name="Lundin D."/>
            <person name="Andersson A."/>
            <person name="Bertilsson S."/>
            <person name="Dopson M."/>
        </authorList>
    </citation>
    <scope>NUCLEOTIDE SEQUENCE</scope>
    <source>
        <strain evidence="2">MM415A00525</strain>
        <strain evidence="1">MM415B00946</strain>
        <strain evidence="3">TM448B00765</strain>
    </source>
</reference>
<evidence type="ECO:0000313" key="1">
    <source>
        <dbReference type="EMBL" id="QJA61433.1"/>
    </source>
</evidence>
<gene>
    <name evidence="2" type="ORF">MM415A00525_0028</name>
    <name evidence="1" type="ORF">MM415B00946_0026</name>
    <name evidence="3" type="ORF">TM448B00765_0023</name>
</gene>
<dbReference type="AlphaFoldDB" id="A0A6M3IV72"/>
<evidence type="ECO:0000313" key="2">
    <source>
        <dbReference type="EMBL" id="QJA81525.1"/>
    </source>
</evidence>
<sequence length="50" mass="5770">MTKSEKELVVEILYEIAEVFEEGAAGGLDYWFTKLAERIRKRAINLHLST</sequence>
<protein>
    <submittedName>
        <fullName evidence="1">Uncharacterized protein</fullName>
    </submittedName>
</protein>
<organism evidence="1">
    <name type="scientific">viral metagenome</name>
    <dbReference type="NCBI Taxonomy" id="1070528"/>
    <lineage>
        <taxon>unclassified sequences</taxon>
        <taxon>metagenomes</taxon>
        <taxon>organismal metagenomes</taxon>
    </lineage>
</organism>
<proteinExistence type="predicted"/>
<accession>A0A6M3IV72</accession>
<name>A0A6M3IV72_9ZZZZ</name>
<dbReference type="EMBL" id="MT142462">
    <property type="protein sequence ID" value="QJA81525.1"/>
    <property type="molecule type" value="Genomic_DNA"/>
</dbReference>
<dbReference type="EMBL" id="MT144655">
    <property type="protein sequence ID" value="QJH96551.1"/>
    <property type="molecule type" value="Genomic_DNA"/>
</dbReference>
<dbReference type="EMBL" id="MT141441">
    <property type="protein sequence ID" value="QJA61433.1"/>
    <property type="molecule type" value="Genomic_DNA"/>
</dbReference>